<evidence type="ECO:0000256" key="3">
    <source>
        <dbReference type="ARBA" id="ARBA00023315"/>
    </source>
</evidence>
<dbReference type="Gene3D" id="3.30.559.70">
    <property type="entry name" value="Choline/Carnitine o-acyltransferase, domain 2"/>
    <property type="match status" value="1"/>
</dbReference>
<dbReference type="RefSeq" id="WP_143980789.1">
    <property type="nucleotide sequence ID" value="NZ_CP041695.1"/>
</dbReference>
<feature type="active site" description="Proton acceptor" evidence="4">
    <location>
        <position position="320"/>
    </location>
</feature>
<dbReference type="GeneID" id="80333145"/>
<dbReference type="Proteomes" id="UP000317039">
    <property type="component" value="Chromosome"/>
</dbReference>
<reference evidence="7 8" key="1">
    <citation type="submission" date="2019-07" db="EMBL/GenBank/DDBJ databases">
        <title>Complete Genome Sequence and Methylome Analysis of Nocardia otitidis-caviarum NEB252.</title>
        <authorList>
            <person name="Fomenkov A."/>
            <person name="Anton B.P."/>
            <person name="Vincze T."/>
            <person name="Roberts R.J."/>
        </authorList>
    </citation>
    <scope>NUCLEOTIDE SEQUENCE [LARGE SCALE GENOMIC DNA]</scope>
    <source>
        <strain evidence="7 8">NEB252</strain>
    </source>
</reference>
<keyword evidence="2 5" id="KW-0808">Transferase</keyword>
<dbReference type="Gene3D" id="3.30.559.10">
    <property type="entry name" value="Chloramphenicol acetyltransferase-like domain"/>
    <property type="match status" value="1"/>
</dbReference>
<dbReference type="PANTHER" id="PTHR22589">
    <property type="entry name" value="CARNITINE O-ACYLTRANSFERASE"/>
    <property type="match status" value="1"/>
</dbReference>
<organism evidence="7 8">
    <name type="scientific">Nocardia otitidiscaviarum</name>
    <dbReference type="NCBI Taxonomy" id="1823"/>
    <lineage>
        <taxon>Bacteria</taxon>
        <taxon>Bacillati</taxon>
        <taxon>Actinomycetota</taxon>
        <taxon>Actinomycetes</taxon>
        <taxon>Mycobacteriales</taxon>
        <taxon>Nocardiaceae</taxon>
        <taxon>Nocardia</taxon>
    </lineage>
</organism>
<dbReference type="AlphaFoldDB" id="A0A516NKD5"/>
<gene>
    <name evidence="7" type="ORF">FOH10_12215</name>
</gene>
<protein>
    <submittedName>
        <fullName evidence="7">Choline/carnitine O-acyltransferase</fullName>
    </submittedName>
</protein>
<evidence type="ECO:0000313" key="7">
    <source>
        <dbReference type="EMBL" id="QDP79364.1"/>
    </source>
</evidence>
<dbReference type="InterPro" id="IPR000542">
    <property type="entry name" value="Carn_acyl_trans"/>
</dbReference>
<evidence type="ECO:0000259" key="6">
    <source>
        <dbReference type="Pfam" id="PF00755"/>
    </source>
</evidence>
<dbReference type="PROSITE" id="PS00440">
    <property type="entry name" value="ACYLTRANSF_C_2"/>
    <property type="match status" value="1"/>
</dbReference>
<accession>A0A516NKD5</accession>
<dbReference type="InterPro" id="IPR042231">
    <property type="entry name" value="Cho/carn_acyl_trans_2"/>
</dbReference>
<evidence type="ECO:0000256" key="1">
    <source>
        <dbReference type="ARBA" id="ARBA00005232"/>
    </source>
</evidence>
<dbReference type="Pfam" id="PF00755">
    <property type="entry name" value="Carn_acyltransf"/>
    <property type="match status" value="1"/>
</dbReference>
<dbReference type="KEGG" id="nod:FOH10_12215"/>
<evidence type="ECO:0000256" key="2">
    <source>
        <dbReference type="ARBA" id="ARBA00022679"/>
    </source>
</evidence>
<dbReference type="InterPro" id="IPR023213">
    <property type="entry name" value="CAT-like_dom_sf"/>
</dbReference>
<dbReference type="GO" id="GO:0016746">
    <property type="term" value="F:acyltransferase activity"/>
    <property type="evidence" value="ECO:0007669"/>
    <property type="project" value="UniProtKB-KW"/>
</dbReference>
<name>A0A516NKD5_9NOCA</name>
<keyword evidence="3 5" id="KW-0012">Acyltransferase</keyword>
<comment type="similarity">
    <text evidence="1 5">Belongs to the carnitine/choline acetyltransferase family.</text>
</comment>
<evidence type="ECO:0000313" key="8">
    <source>
        <dbReference type="Proteomes" id="UP000317039"/>
    </source>
</evidence>
<proteinExistence type="inferred from homology"/>
<evidence type="ECO:0000256" key="5">
    <source>
        <dbReference type="RuleBase" id="RU003801"/>
    </source>
</evidence>
<sequence length="609" mass="66613">MSEPTFAHDDQLPRVPLPTLEDSCTRFLHWCAPLLTGDEYAATAAAVELMLRPDSPARALQADLERYDSTPGVGSWLDEFWPSRYLGRRDRIALNANFFFLFRDDTVLAAATAADQAERAGALVSAAVNYKLQLDAERVPPATQRGQRLNMAQNKFLFSETRIPGDPQDGVRVPYSPEWPGPSQARHIVVCYRGNMFRMDVIGPAGAPYAPGDIVDGLRSVMKAGARRAPINTSPGHLTTMARADWARVRGALRAVPVNVAALDTIETALFLVCLEDFAPRDTQQACDQLLHGDSGNRWFDKAVSFIVFADGTAGINVEHCGLDGTTILSFVDALLETPVAEHAARSGAQPQGMPAVEPVVFALDDDRKREIASAAASFAQYAADNATSTVSFADFGTGRAKQLGISPDAFAQLSYQLAHQRSKGMIGATYESIATRHFRNGRTEAMRVVTPEIVEFIAAMEDPDADPERRRQALRAAADAHVARAKECQRGEAPEQHLWELQLIQRRRGEQLGATDPMPFYDSPGWRITRDDYLSTSSAPSVNIQYFGFGSTSPTCIGVAYVMLPDRWNLYLATPKSVAAQMHTFASKLRAAVTELTELLHAEASTRG</sequence>
<dbReference type="InterPro" id="IPR039551">
    <property type="entry name" value="Cho/carn_acyl_trans"/>
</dbReference>
<feature type="domain" description="Choline/carnitine acyltransferase" evidence="6">
    <location>
        <begin position="15"/>
        <end position="591"/>
    </location>
</feature>
<dbReference type="SUPFAM" id="SSF52777">
    <property type="entry name" value="CoA-dependent acyltransferases"/>
    <property type="match status" value="2"/>
</dbReference>
<dbReference type="EMBL" id="CP041695">
    <property type="protein sequence ID" value="QDP79364.1"/>
    <property type="molecule type" value="Genomic_DNA"/>
</dbReference>
<evidence type="ECO:0000256" key="4">
    <source>
        <dbReference type="PIRSR" id="PIRSR600542-1"/>
    </source>
</evidence>